<evidence type="ECO:0000313" key="4">
    <source>
        <dbReference type="Proteomes" id="UP000005090"/>
    </source>
</evidence>
<evidence type="ECO:0000256" key="1">
    <source>
        <dbReference type="PIRSR" id="PIRSR016487-1"/>
    </source>
</evidence>
<feature type="active site" description="Proton acceptor" evidence="1">
    <location>
        <position position="30"/>
    </location>
</feature>
<accession>H8GQ12</accession>
<organism evidence="3 4">
    <name type="scientific">Methylomicrobium album BG8</name>
    <dbReference type="NCBI Taxonomy" id="686340"/>
    <lineage>
        <taxon>Bacteria</taxon>
        <taxon>Pseudomonadati</taxon>
        <taxon>Pseudomonadota</taxon>
        <taxon>Gammaproteobacteria</taxon>
        <taxon>Methylococcales</taxon>
        <taxon>Methylococcaceae</taxon>
        <taxon>Methylomicrobium</taxon>
    </lineage>
</organism>
<dbReference type="Pfam" id="PF01928">
    <property type="entry name" value="CYTH"/>
    <property type="match status" value="1"/>
</dbReference>
<dbReference type="HOGENOM" id="CLU_109545_1_0_6"/>
<dbReference type="Proteomes" id="UP000005090">
    <property type="component" value="Chromosome"/>
</dbReference>
<dbReference type="SUPFAM" id="SSF55154">
    <property type="entry name" value="CYTH-like phosphatases"/>
    <property type="match status" value="1"/>
</dbReference>
<dbReference type="AlphaFoldDB" id="H8GQ12"/>
<dbReference type="EMBL" id="CM001475">
    <property type="protein sequence ID" value="EIC30952.1"/>
    <property type="molecule type" value="Genomic_DNA"/>
</dbReference>
<evidence type="ECO:0000259" key="2">
    <source>
        <dbReference type="PROSITE" id="PS51707"/>
    </source>
</evidence>
<dbReference type="PROSITE" id="PS51707">
    <property type="entry name" value="CYTH"/>
    <property type="match status" value="1"/>
</dbReference>
<protein>
    <recommendedName>
        <fullName evidence="2">CYTH domain-containing protein</fullName>
    </recommendedName>
</protein>
<dbReference type="InterPro" id="IPR023577">
    <property type="entry name" value="CYTH_domain"/>
</dbReference>
<dbReference type="RefSeq" id="WP_005373911.1">
    <property type="nucleotide sequence ID" value="NZ_CM001475.1"/>
</dbReference>
<reference evidence="3 4" key="1">
    <citation type="journal article" date="2013" name="Genome Announc.">
        <title>Genome Sequence of the Obligate Gammaproteobacterial Methanotroph Methylomicrobium album Strain BG8.</title>
        <authorList>
            <person name="Kits K.D."/>
            <person name="Kalyuzhnaya M.G."/>
            <person name="Klotz M.G."/>
            <person name="Jetten M.S."/>
            <person name="Op den Camp H.J."/>
            <person name="Vuilleumier S."/>
            <person name="Bringel F."/>
            <person name="Dispirito A.A."/>
            <person name="Murrell J.C."/>
            <person name="Bruce D."/>
            <person name="Cheng J.F."/>
            <person name="Copeland A."/>
            <person name="Goodwin L."/>
            <person name="Hauser L."/>
            <person name="Lajus A."/>
            <person name="Land M.L."/>
            <person name="Lapidus A."/>
            <person name="Lucas S."/>
            <person name="Medigue C."/>
            <person name="Pitluck S."/>
            <person name="Woyke T."/>
            <person name="Zeytun A."/>
            <person name="Stein L.Y."/>
        </authorList>
    </citation>
    <scope>NUCLEOTIDE SEQUENCE [LARGE SCALE GENOMIC DNA]</scope>
    <source>
        <strain evidence="3 4">BG8</strain>
    </source>
</reference>
<dbReference type="STRING" id="686340.Metal_3284"/>
<dbReference type="eggNOG" id="COG2954">
    <property type="taxonomic scope" value="Bacteria"/>
</dbReference>
<dbReference type="CDD" id="cd07891">
    <property type="entry name" value="CYTH-like_CthTTM-like_1"/>
    <property type="match status" value="1"/>
</dbReference>
<dbReference type="SMART" id="SM01118">
    <property type="entry name" value="CYTH"/>
    <property type="match status" value="1"/>
</dbReference>
<gene>
    <name evidence="3" type="ORF">Metal_3284</name>
</gene>
<evidence type="ECO:0000313" key="3">
    <source>
        <dbReference type="EMBL" id="EIC30952.1"/>
    </source>
</evidence>
<dbReference type="PANTHER" id="PTHR40114:SF1">
    <property type="entry name" value="SLR0698 PROTEIN"/>
    <property type="match status" value="1"/>
</dbReference>
<dbReference type="PANTHER" id="PTHR40114">
    <property type="entry name" value="SLR0698 PROTEIN"/>
    <property type="match status" value="1"/>
</dbReference>
<proteinExistence type="predicted"/>
<dbReference type="Gene3D" id="2.40.320.10">
    <property type="entry name" value="Hypothetical Protein Pfu-838710-001"/>
    <property type="match status" value="1"/>
</dbReference>
<dbReference type="InterPro" id="IPR012042">
    <property type="entry name" value="NeuTTM/CthTTM-like"/>
</dbReference>
<dbReference type="InterPro" id="IPR033469">
    <property type="entry name" value="CYTH-like_dom_sf"/>
</dbReference>
<dbReference type="PIRSF" id="PIRSF016487">
    <property type="entry name" value="CYTH_UCP016487"/>
    <property type="match status" value="1"/>
</dbReference>
<feature type="domain" description="CYTH" evidence="2">
    <location>
        <begin position="2"/>
        <end position="149"/>
    </location>
</feature>
<name>H8GQ12_METAL</name>
<keyword evidence="4" id="KW-1185">Reference proteome</keyword>
<sequence>MALEVEHKFLLANENWRQAVERSEIFRQGYLSSQPTSSIRVRICERRAWLNIKSATVGTHRLEYEYEIPVTDAEEIMAHLCKKPLIEKTRHYVRHGNDLWEIDEFEGANQGLIVAEIELDEIGRAFDKPAWLGAEVTDDLRYYNNNLALHPYSEWGEKP</sequence>